<dbReference type="SUPFAM" id="SSF54427">
    <property type="entry name" value="NTF2-like"/>
    <property type="match status" value="1"/>
</dbReference>
<dbReference type="InterPro" id="IPR037401">
    <property type="entry name" value="SnoaL-like"/>
</dbReference>
<keyword evidence="4" id="KW-1185">Reference proteome</keyword>
<dbReference type="Proteomes" id="UP000272474">
    <property type="component" value="Unassembled WGS sequence"/>
</dbReference>
<accession>A0A3A9Z3G5</accession>
<dbReference type="Gene3D" id="3.10.450.50">
    <property type="match status" value="1"/>
</dbReference>
<organism evidence="3 4">
    <name type="scientific">Streptomyces hoynatensis</name>
    <dbReference type="NCBI Taxonomy" id="1141874"/>
    <lineage>
        <taxon>Bacteria</taxon>
        <taxon>Bacillati</taxon>
        <taxon>Actinomycetota</taxon>
        <taxon>Actinomycetes</taxon>
        <taxon>Kitasatosporales</taxon>
        <taxon>Streptomycetaceae</taxon>
        <taxon>Streptomyces</taxon>
    </lineage>
</organism>
<gene>
    <name evidence="3" type="ORF">D7294_10875</name>
</gene>
<feature type="domain" description="SnoaL-like" evidence="2">
    <location>
        <begin position="29"/>
        <end position="147"/>
    </location>
</feature>
<dbReference type="OrthoDB" id="8375282at2"/>
<evidence type="ECO:0000259" key="2">
    <source>
        <dbReference type="Pfam" id="PF13474"/>
    </source>
</evidence>
<evidence type="ECO:0000256" key="1">
    <source>
        <dbReference type="SAM" id="MobiDB-lite"/>
    </source>
</evidence>
<name>A0A3A9Z3G5_9ACTN</name>
<dbReference type="EMBL" id="RBAL01000005">
    <property type="protein sequence ID" value="RKN43012.1"/>
    <property type="molecule type" value="Genomic_DNA"/>
</dbReference>
<evidence type="ECO:0000313" key="3">
    <source>
        <dbReference type="EMBL" id="RKN43012.1"/>
    </source>
</evidence>
<dbReference type="RefSeq" id="WP_120678204.1">
    <property type="nucleotide sequence ID" value="NZ_RBAL01000005.1"/>
</dbReference>
<protein>
    <submittedName>
        <fullName evidence="3">DUF4440 domain-containing protein</fullName>
    </submittedName>
</protein>
<dbReference type="InterPro" id="IPR032710">
    <property type="entry name" value="NTF2-like_dom_sf"/>
</dbReference>
<evidence type="ECO:0000313" key="4">
    <source>
        <dbReference type="Proteomes" id="UP000272474"/>
    </source>
</evidence>
<sequence>MIEKTDMSFGPASRNRLAETGDPSHRGAEAALETFYYSLNNGDLDALGADWSAHPLAQLNNPVGGILRGGDAIADLYARIFHGPVTVRVTFGDAVAYLGERHAVFAGRETGSYTTADGTTTPLDIRTSRYFRYEEGRWRQYHHHGSIDDPDALRAYQRAIRGS</sequence>
<feature type="region of interest" description="Disordered" evidence="1">
    <location>
        <begin position="1"/>
        <end position="24"/>
    </location>
</feature>
<comment type="caution">
    <text evidence="3">The sequence shown here is derived from an EMBL/GenBank/DDBJ whole genome shotgun (WGS) entry which is preliminary data.</text>
</comment>
<proteinExistence type="predicted"/>
<reference evidence="3 4" key="1">
    <citation type="journal article" date="2014" name="Int. J. Syst. Evol. Microbiol.">
        <title>Streptomyces hoynatensis sp. nov., isolated from deep marine sediment.</title>
        <authorList>
            <person name="Veyisoglu A."/>
            <person name="Sahin N."/>
        </authorList>
    </citation>
    <scope>NUCLEOTIDE SEQUENCE [LARGE SCALE GENOMIC DNA]</scope>
    <source>
        <strain evidence="3 4">KCTC 29097</strain>
    </source>
</reference>
<dbReference type="AlphaFoldDB" id="A0A3A9Z3G5"/>
<dbReference type="Pfam" id="PF13474">
    <property type="entry name" value="SnoaL_3"/>
    <property type="match status" value="1"/>
</dbReference>